<name>A0A6M3KGG5_9ZZZZ</name>
<feature type="compositionally biased region" description="Polar residues" evidence="1">
    <location>
        <begin position="572"/>
        <end position="590"/>
    </location>
</feature>
<accession>A0A6M3KGG5</accession>
<dbReference type="EMBL" id="MT142446">
    <property type="protein sequence ID" value="QJA81077.1"/>
    <property type="molecule type" value="Genomic_DNA"/>
</dbReference>
<proteinExistence type="predicted"/>
<sequence length="597" mass="67163">MKKPTTDEIINDLLPGMESIWDAPHTKFREDDKFYELEFKDDLGLPVEFANQGIVLPTARDMVDTFVDHIDISNGRVFVNKKSASDISAEEAEMMRKLYLGLIYRTNVDSDISPWRVAAKHYAKHGLAVMKTIWDADRWPDKPLQKSGESEDTYAERLDKWRSDTSGTVPIIIQAVNPQNILGDPSYPQRQFVIERHERLCWNIRHRWQKWSNPSEKSDKEFVTFVSYWDDTYRADFADGEPLLPGGVVKHNYGFLPYVFIDSGLGDQAPDADMSKRYVGMLRYIFDILISESRDYSIADVVLPKISWGGGFLMGENAEAQTEISQEFGKWNKLKPGVTAKSWAEMNQTPPDMLNMHLARSADYIAAHAAPRAVRGLGESGVRSGADRKLVIAEASARYKYSKDSFKNGTAKVLINCAKLLKNVIPGDVRIWARTPTDEFDIEVKKDKMKEPFTCYVEFSPISDEDEYRRHDDLERLTNAGIVTRNWARTQMSNVDPIAMAVDEEKEKLKNSEVLNMLIQQYAAGKMAEAISKRGGAEMVQGGEPAQPPTPQNMRPMVPGIPNIAPLGGAQDLQNQMAQNRSQISPSPTQGRGGGGS</sequence>
<gene>
    <name evidence="3" type="ORF">MM415A00595_0018</name>
    <name evidence="2" type="ORF">MM415B00994_0018</name>
</gene>
<feature type="region of interest" description="Disordered" evidence="1">
    <location>
        <begin position="539"/>
        <end position="597"/>
    </location>
</feature>
<organism evidence="3">
    <name type="scientific">viral metagenome</name>
    <dbReference type="NCBI Taxonomy" id="1070528"/>
    <lineage>
        <taxon>unclassified sequences</taxon>
        <taxon>metagenomes</taxon>
        <taxon>organismal metagenomes</taxon>
    </lineage>
</organism>
<dbReference type="EMBL" id="MT141432">
    <property type="protein sequence ID" value="QJA61161.1"/>
    <property type="molecule type" value="Genomic_DNA"/>
</dbReference>
<evidence type="ECO:0000313" key="2">
    <source>
        <dbReference type="EMBL" id="QJA61161.1"/>
    </source>
</evidence>
<evidence type="ECO:0000313" key="3">
    <source>
        <dbReference type="EMBL" id="QJA81077.1"/>
    </source>
</evidence>
<dbReference type="AlphaFoldDB" id="A0A6M3KGG5"/>
<reference evidence="3" key="1">
    <citation type="submission" date="2020-03" db="EMBL/GenBank/DDBJ databases">
        <title>The deep terrestrial virosphere.</title>
        <authorList>
            <person name="Holmfeldt K."/>
            <person name="Nilsson E."/>
            <person name="Simone D."/>
            <person name="Lopez-Fernandez M."/>
            <person name="Wu X."/>
            <person name="de Brujin I."/>
            <person name="Lundin D."/>
            <person name="Andersson A."/>
            <person name="Bertilsson S."/>
            <person name="Dopson M."/>
        </authorList>
    </citation>
    <scope>NUCLEOTIDE SEQUENCE</scope>
    <source>
        <strain evidence="3">MM415A00595</strain>
        <strain evidence="2">MM415B00994</strain>
    </source>
</reference>
<evidence type="ECO:0000256" key="1">
    <source>
        <dbReference type="SAM" id="MobiDB-lite"/>
    </source>
</evidence>
<protein>
    <submittedName>
        <fullName evidence="3">Uncharacterized protein</fullName>
    </submittedName>
</protein>